<dbReference type="Pfam" id="PF00675">
    <property type="entry name" value="Peptidase_M16"/>
    <property type="match status" value="1"/>
</dbReference>
<evidence type="ECO:0000256" key="3">
    <source>
        <dbReference type="ARBA" id="ARBA00022723"/>
    </source>
</evidence>
<evidence type="ECO:0000256" key="2">
    <source>
        <dbReference type="ARBA" id="ARBA00022670"/>
    </source>
</evidence>
<evidence type="ECO:0000256" key="5">
    <source>
        <dbReference type="ARBA" id="ARBA00022833"/>
    </source>
</evidence>
<name>A0AAV9XXF2_9CRYT</name>
<evidence type="ECO:0000259" key="7">
    <source>
        <dbReference type="Pfam" id="PF00675"/>
    </source>
</evidence>
<evidence type="ECO:0000256" key="4">
    <source>
        <dbReference type="ARBA" id="ARBA00022801"/>
    </source>
</evidence>
<dbReference type="GO" id="GO:0008237">
    <property type="term" value="F:metallopeptidase activity"/>
    <property type="evidence" value="ECO:0007669"/>
    <property type="project" value="UniProtKB-KW"/>
</dbReference>
<dbReference type="GO" id="GO:0006508">
    <property type="term" value="P:proteolysis"/>
    <property type="evidence" value="ECO:0007669"/>
    <property type="project" value="UniProtKB-KW"/>
</dbReference>
<dbReference type="InterPro" id="IPR050626">
    <property type="entry name" value="Peptidase_M16"/>
</dbReference>
<dbReference type="AlphaFoldDB" id="A0AAV9XXF2"/>
<sequence>MLKFLARLNLVISLILSANLIFYFKINNVEGTIQNSGLRNKIMNTKVNILGRDINNVDDSLFVRSRIDNSEYKFLRLSNKMNVFLVSNKSFTKSVITLSMKIGSVHDPEDLPGFVNFVQKTLCFISNNKDDLSKLCSYFESVNGIINIEVLDRNTIFTIEIDNLHIMNALNILSNSIKNPVFSENLLYTEIERTIESLNILKKDEEYVFQCVRRDISIYDSVFKRQKVITNESIKEAEVNSGFKLFDRIKKFQKKYYSSNIMTIAISSKESIEKLTKGVTSGFSSLKDLKLRNILPQDLFKVVRHPHIGNIGSVIRLQSNISNELILEFPVEYQEVLWDSSPGKYLEYLLNDNSEYSLMNYLITRDLIKTMNSKVVSDNYGFSNFEISFVLTESGVDRIKTILQVTFILIEHIKSSPIFKDIIAEIHETMKNTFDYYFEVSPEYINRQIIYSFDTRGCSPEEVLIAGNLIRNSNLTEIKRFMNKISLNNIIIYLKHLDKIKDVFNSKDLGVISNLLDSEDIISTDNSCIDSDGGNKQNNWEDHIYNSSYEASSISTSSLEFIDASVDMNEIENNIFNGIKYYIDSIPKDIIREIKMGIDKIKLNDIGIRVRRANKLLKKVYLSNFKDTANYRIYSPIYLKNALLDFFSGEMFTLPNNIDLDENEILNNPVFSSIVFSNNVNFKRQTSRVFLRYMIPRKTENIPILNTILNSSQLVLTLEVLVHCLKYVSSRVIGEMSDLSGLFLIRTNIASEFTGVPFGFEIIVKGDYFGSVYIAIKEFKKKMNSLGKLITQNKYNTIIKGLEFESKARIEMGSKSSSKFILKSIFECQKLSKYVLETVDYSNVTFEQVLELSSYIGKYGTNEGVIIGNISPLHAYSLVKVISTEYKNEDQTINYLDKSSLKSNLNNSMEIWEILDPFSTNFYHNSFYYYNQLYNLKDNNSNSLLYVPFSTFSLDSFYFKFVLGMLIDLLKGRGLTEGIEFDLYPNIHQFNFVGFYISFTSGKLNVPEMSERLLSVFFKVFNLLKSIDMDQYNNLLANKRSINIKIEPDHEQVEKRLFHSIVCRKDISNILNKIKALNYKLSYEKFVNICNKVLDAPKFLISTQAHINDSQKLVEIENYTPNGFIRLSSIYEITNQDGIKTFKIPINYTTKKA</sequence>
<dbReference type="Gene3D" id="3.30.830.10">
    <property type="entry name" value="Metalloenzyme, LuxS/M16 peptidase-like"/>
    <property type="match status" value="2"/>
</dbReference>
<evidence type="ECO:0000256" key="1">
    <source>
        <dbReference type="ARBA" id="ARBA00007261"/>
    </source>
</evidence>
<protein>
    <submittedName>
        <fullName evidence="9">Secreted insulinase like peptidase</fullName>
    </submittedName>
</protein>
<evidence type="ECO:0000259" key="8">
    <source>
        <dbReference type="Pfam" id="PF05193"/>
    </source>
</evidence>
<proteinExistence type="inferred from homology"/>
<gene>
    <name evidence="9" type="ORF">RS030_213261</name>
</gene>
<keyword evidence="10" id="KW-1185">Reference proteome</keyword>
<comment type="similarity">
    <text evidence="1">Belongs to the peptidase M16 family.</text>
</comment>
<keyword evidence="6" id="KW-0482">Metalloprotease</keyword>
<keyword evidence="5" id="KW-0862">Zinc</keyword>
<dbReference type="PANTHER" id="PTHR43690:SF18">
    <property type="entry name" value="INSULIN-DEGRADING ENZYME-RELATED"/>
    <property type="match status" value="1"/>
</dbReference>
<dbReference type="InterPro" id="IPR007863">
    <property type="entry name" value="Peptidase_M16_C"/>
</dbReference>
<keyword evidence="3" id="KW-0479">Metal-binding</keyword>
<feature type="domain" description="Peptidase M16 N-terminal" evidence="7">
    <location>
        <begin position="84"/>
        <end position="204"/>
    </location>
</feature>
<dbReference type="GO" id="GO:0046872">
    <property type="term" value="F:metal ion binding"/>
    <property type="evidence" value="ECO:0007669"/>
    <property type="project" value="UniProtKB-KW"/>
</dbReference>
<dbReference type="PANTHER" id="PTHR43690">
    <property type="entry name" value="NARDILYSIN"/>
    <property type="match status" value="1"/>
</dbReference>
<comment type="caution">
    <text evidence="9">The sequence shown here is derived from an EMBL/GenBank/DDBJ whole genome shotgun (WGS) entry which is preliminary data.</text>
</comment>
<dbReference type="Proteomes" id="UP001311799">
    <property type="component" value="Unassembled WGS sequence"/>
</dbReference>
<dbReference type="InterPro" id="IPR011249">
    <property type="entry name" value="Metalloenz_LuxS/M16"/>
</dbReference>
<keyword evidence="2" id="KW-0645">Protease</keyword>
<reference evidence="9 10" key="1">
    <citation type="submission" date="2023-10" db="EMBL/GenBank/DDBJ databases">
        <title>Comparative genomics analysis reveals potential genetic determinants of host preference in Cryptosporidium xiaoi.</title>
        <authorList>
            <person name="Xiao L."/>
            <person name="Li J."/>
        </authorList>
    </citation>
    <scope>NUCLEOTIDE SEQUENCE [LARGE SCALE GENOMIC DNA]</scope>
    <source>
        <strain evidence="9 10">52996</strain>
    </source>
</reference>
<dbReference type="SUPFAM" id="SSF63411">
    <property type="entry name" value="LuxS/MPP-like metallohydrolase"/>
    <property type="match status" value="2"/>
</dbReference>
<dbReference type="Pfam" id="PF05193">
    <property type="entry name" value="Peptidase_M16_C"/>
    <property type="match status" value="1"/>
</dbReference>
<dbReference type="EMBL" id="JAWDEY010000013">
    <property type="protein sequence ID" value="KAK6589184.1"/>
    <property type="molecule type" value="Genomic_DNA"/>
</dbReference>
<accession>A0AAV9XXF2</accession>
<feature type="domain" description="Peptidase M16 C-terminal" evidence="8">
    <location>
        <begin position="247"/>
        <end position="423"/>
    </location>
</feature>
<keyword evidence="4" id="KW-0378">Hydrolase</keyword>
<organism evidence="9 10">
    <name type="scientific">Cryptosporidium xiaoi</name>
    <dbReference type="NCBI Taxonomy" id="659607"/>
    <lineage>
        <taxon>Eukaryota</taxon>
        <taxon>Sar</taxon>
        <taxon>Alveolata</taxon>
        <taxon>Apicomplexa</taxon>
        <taxon>Conoidasida</taxon>
        <taxon>Coccidia</taxon>
        <taxon>Eucoccidiorida</taxon>
        <taxon>Eimeriorina</taxon>
        <taxon>Cryptosporidiidae</taxon>
        <taxon>Cryptosporidium</taxon>
    </lineage>
</organism>
<evidence type="ECO:0000313" key="9">
    <source>
        <dbReference type="EMBL" id="KAK6589184.1"/>
    </source>
</evidence>
<evidence type="ECO:0000256" key="6">
    <source>
        <dbReference type="ARBA" id="ARBA00023049"/>
    </source>
</evidence>
<evidence type="ECO:0000313" key="10">
    <source>
        <dbReference type="Proteomes" id="UP001311799"/>
    </source>
</evidence>
<dbReference type="InterPro" id="IPR011765">
    <property type="entry name" value="Pept_M16_N"/>
</dbReference>